<reference evidence="1 2" key="1">
    <citation type="submission" date="2018-11" db="EMBL/GenBank/DDBJ databases">
        <title>Schleiferia aggregans sp. nov., a moderately thermophilic heterotrophic bacterium isolated from microbial mats at a terrestrial hot spring.</title>
        <authorList>
            <person name="Iino T."/>
            <person name="Ohkuma M."/>
            <person name="Haruta S."/>
        </authorList>
    </citation>
    <scope>NUCLEOTIDE SEQUENCE [LARGE SCALE GENOMIC DNA]</scope>
    <source>
        <strain evidence="1 2">LA</strain>
    </source>
</reference>
<keyword evidence="2" id="KW-1185">Reference proteome</keyword>
<dbReference type="EMBL" id="BHZE01000001">
    <property type="protein sequence ID" value="GCD76696.1"/>
    <property type="molecule type" value="Genomic_DNA"/>
</dbReference>
<evidence type="ECO:0000313" key="2">
    <source>
        <dbReference type="Proteomes" id="UP000286715"/>
    </source>
</evidence>
<evidence type="ECO:0000313" key="1">
    <source>
        <dbReference type="EMBL" id="GCD76696.1"/>
    </source>
</evidence>
<comment type="caution">
    <text evidence="1">The sequence shown here is derived from an EMBL/GenBank/DDBJ whole genome shotgun (WGS) entry which is preliminary data.</text>
</comment>
<proteinExistence type="predicted"/>
<dbReference type="AlphaFoldDB" id="A0A401XI51"/>
<protein>
    <submittedName>
        <fullName evidence="1">Uncharacterized protein</fullName>
    </submittedName>
</protein>
<name>A0A401XI51_9FLAO</name>
<gene>
    <name evidence="1" type="ORF">JCM31826_01780</name>
</gene>
<sequence length="146" mass="16283">MKKLVILIAVLALIGLSAGLYLYFKPVKNLTEAKADYTLVTSAEADEIAQALLQNQAFYYGKIFEWTGRILEIALDEKGGGYLLLEIPDTKLLINAQLDFRVRNVNIQSGEVCTIRGEFTGLEEDLIDPDALIIYFKQSVVIQPTL</sequence>
<dbReference type="RefSeq" id="WP_124396770.1">
    <property type="nucleotide sequence ID" value="NZ_BHZE01000001.1"/>
</dbReference>
<organism evidence="1 2">
    <name type="scientific">Thermaurantimonas aggregans</name>
    <dbReference type="NCBI Taxonomy" id="2173829"/>
    <lineage>
        <taxon>Bacteria</taxon>
        <taxon>Pseudomonadati</taxon>
        <taxon>Bacteroidota</taxon>
        <taxon>Flavobacteriia</taxon>
        <taxon>Flavobacteriales</taxon>
        <taxon>Schleiferiaceae</taxon>
        <taxon>Thermaurantimonas</taxon>
    </lineage>
</organism>
<dbReference type="OrthoDB" id="9956481at2"/>
<accession>A0A401XI51</accession>
<dbReference type="Proteomes" id="UP000286715">
    <property type="component" value="Unassembled WGS sequence"/>
</dbReference>